<accession>A0A1C3WSY8</accession>
<dbReference type="AlphaFoldDB" id="A0A1C3WSY8"/>
<feature type="chain" id="PRO_5008685805" description="Invasion associated locus B family protein" evidence="1">
    <location>
        <begin position="18"/>
        <end position="190"/>
    </location>
</feature>
<name>A0A1C3WSY8_9BRAD</name>
<evidence type="ECO:0008006" key="4">
    <source>
        <dbReference type="Google" id="ProtNLM"/>
    </source>
</evidence>
<dbReference type="Proteomes" id="UP000183174">
    <property type="component" value="Unassembled WGS sequence"/>
</dbReference>
<evidence type="ECO:0000313" key="3">
    <source>
        <dbReference type="Proteomes" id="UP000183174"/>
    </source>
</evidence>
<sequence length="190" mass="19372">MSGLLLILLLAGSLLGAADRAWGPAVACPGSARAWCRGAAVVEVAAPASTSAWKFTRTQGSKDGESFAAIMKTADTTQSDPDFAGLIVRCAPKGKVDVLVALIRPFPPRSRPKVTIAASGGGTLSFEGSMAAAGAAVLLPDEVSAFAAGKWQTTASLSVVVREGDSEIKGMVALNGLREAYHSLLANCGQ</sequence>
<evidence type="ECO:0000313" key="2">
    <source>
        <dbReference type="EMBL" id="SCB43162.1"/>
    </source>
</evidence>
<evidence type="ECO:0000256" key="1">
    <source>
        <dbReference type="SAM" id="SignalP"/>
    </source>
</evidence>
<proteinExistence type="predicted"/>
<organism evidence="2 3">
    <name type="scientific">Bradyrhizobium yuanmingense</name>
    <dbReference type="NCBI Taxonomy" id="108015"/>
    <lineage>
        <taxon>Bacteria</taxon>
        <taxon>Pseudomonadati</taxon>
        <taxon>Pseudomonadota</taxon>
        <taxon>Alphaproteobacteria</taxon>
        <taxon>Hyphomicrobiales</taxon>
        <taxon>Nitrobacteraceae</taxon>
        <taxon>Bradyrhizobium</taxon>
    </lineage>
</organism>
<gene>
    <name evidence="2" type="ORF">GA0061099_1007213</name>
</gene>
<dbReference type="EMBL" id="FMAE01000007">
    <property type="protein sequence ID" value="SCB43162.1"/>
    <property type="molecule type" value="Genomic_DNA"/>
</dbReference>
<keyword evidence="1" id="KW-0732">Signal</keyword>
<feature type="signal peptide" evidence="1">
    <location>
        <begin position="1"/>
        <end position="17"/>
    </location>
</feature>
<reference evidence="2 3" key="1">
    <citation type="submission" date="2016-08" db="EMBL/GenBank/DDBJ databases">
        <authorList>
            <person name="Seilhamer J.J."/>
        </authorList>
    </citation>
    <scope>NUCLEOTIDE SEQUENCE [LARGE SCALE GENOMIC DNA]</scope>
    <source>
        <strain evidence="2 3">CCBAU 10071</strain>
    </source>
</reference>
<protein>
    <recommendedName>
        <fullName evidence="4">Invasion associated locus B family protein</fullName>
    </recommendedName>
</protein>
<dbReference type="RefSeq" id="WP_240538167.1">
    <property type="nucleotide sequence ID" value="NZ_FMAE01000007.1"/>
</dbReference>